<feature type="compositionally biased region" description="Basic and acidic residues" evidence="1">
    <location>
        <begin position="156"/>
        <end position="165"/>
    </location>
</feature>
<reference evidence="2" key="2">
    <citation type="submission" date="2015-03" db="UniProtKB">
        <authorList>
            <consortium name="EnsemblPlants"/>
        </authorList>
    </citation>
    <scope>IDENTIFICATION</scope>
</reference>
<feature type="compositionally biased region" description="Basic and acidic residues" evidence="1">
    <location>
        <begin position="38"/>
        <end position="54"/>
    </location>
</feature>
<evidence type="ECO:0000256" key="1">
    <source>
        <dbReference type="SAM" id="MobiDB-lite"/>
    </source>
</evidence>
<evidence type="ECO:0000313" key="3">
    <source>
        <dbReference type="Proteomes" id="UP000026960"/>
    </source>
</evidence>
<feature type="region of interest" description="Disordered" evidence="1">
    <location>
        <begin position="147"/>
        <end position="178"/>
    </location>
</feature>
<name>A0A0D3F0P9_9ORYZ</name>
<keyword evidence="3" id="KW-1185">Reference proteome</keyword>
<reference evidence="2" key="1">
    <citation type="journal article" date="2009" name="Rice">
        <title>De Novo Next Generation Sequencing of Plant Genomes.</title>
        <authorList>
            <person name="Rounsley S."/>
            <person name="Marri P.R."/>
            <person name="Yu Y."/>
            <person name="He R."/>
            <person name="Sisneros N."/>
            <person name="Goicoechea J.L."/>
            <person name="Lee S.J."/>
            <person name="Angelova A."/>
            <person name="Kudrna D."/>
            <person name="Luo M."/>
            <person name="Affourtit J."/>
            <person name="Desany B."/>
            <person name="Knight J."/>
            <person name="Niazi F."/>
            <person name="Egholm M."/>
            <person name="Wing R.A."/>
        </authorList>
    </citation>
    <scope>NUCLEOTIDE SEQUENCE [LARGE SCALE GENOMIC DNA]</scope>
    <source>
        <strain evidence="2">cv. IRGC 105608</strain>
    </source>
</reference>
<feature type="region of interest" description="Disordered" evidence="1">
    <location>
        <begin position="38"/>
        <end position="76"/>
    </location>
</feature>
<dbReference type="PaxDb" id="65489-OBART02G03790.1"/>
<dbReference type="Gramene" id="OBART02G03790.1">
    <property type="protein sequence ID" value="OBART02G03790.1"/>
    <property type="gene ID" value="OBART02G03790"/>
</dbReference>
<accession>A0A0D3F0P9</accession>
<proteinExistence type="predicted"/>
<evidence type="ECO:0000313" key="2">
    <source>
        <dbReference type="EnsemblPlants" id="OBART02G03790.1"/>
    </source>
</evidence>
<feature type="compositionally biased region" description="Polar residues" evidence="1">
    <location>
        <begin position="169"/>
        <end position="178"/>
    </location>
</feature>
<dbReference type="EnsemblPlants" id="OBART02G03790.1">
    <property type="protein sequence ID" value="OBART02G03790.1"/>
    <property type="gene ID" value="OBART02G03790"/>
</dbReference>
<protein>
    <submittedName>
        <fullName evidence="2">Uncharacterized protein</fullName>
    </submittedName>
</protein>
<dbReference type="Proteomes" id="UP000026960">
    <property type="component" value="Chromosome 2"/>
</dbReference>
<sequence>MDGVRVGGEEMAHPAAAPHPTCADLAALGRVRCGCGRHDSGSSVDLARRERECQEGPPAAPKASTGGSGSGRQERQGSYSLAELFLSWPNSKNLSEMEELDLSQLAITIIRPAMTSPYCMPLKMMVPNPTLVLALFLQAVTAQLAPANTSAQNTQKKTEIMDERRRHSTLSAETDSKT</sequence>
<dbReference type="AlphaFoldDB" id="A0A0D3F0P9"/>
<dbReference type="HOGENOM" id="CLU_1512819_0_0_1"/>
<organism evidence="2">
    <name type="scientific">Oryza barthii</name>
    <dbReference type="NCBI Taxonomy" id="65489"/>
    <lineage>
        <taxon>Eukaryota</taxon>
        <taxon>Viridiplantae</taxon>
        <taxon>Streptophyta</taxon>
        <taxon>Embryophyta</taxon>
        <taxon>Tracheophyta</taxon>
        <taxon>Spermatophyta</taxon>
        <taxon>Magnoliopsida</taxon>
        <taxon>Liliopsida</taxon>
        <taxon>Poales</taxon>
        <taxon>Poaceae</taxon>
        <taxon>BOP clade</taxon>
        <taxon>Oryzoideae</taxon>
        <taxon>Oryzeae</taxon>
        <taxon>Oryzinae</taxon>
        <taxon>Oryza</taxon>
    </lineage>
</organism>